<dbReference type="FunFam" id="2.10.25.10:FF:000003">
    <property type="entry name" value="fibrillin-1 isoform X1"/>
    <property type="match status" value="2"/>
</dbReference>
<dbReference type="FunFam" id="2.10.25.10:FF:000014">
    <property type="entry name" value="Latent-transforming growth factor beta-binding protein 3"/>
    <property type="match status" value="1"/>
</dbReference>
<evidence type="ECO:0000259" key="12">
    <source>
        <dbReference type="PROSITE" id="PS51364"/>
    </source>
</evidence>
<feature type="non-terminal residue" evidence="13">
    <location>
        <position position="945"/>
    </location>
</feature>
<dbReference type="InterPro" id="IPR000742">
    <property type="entry name" value="EGF"/>
</dbReference>
<proteinExistence type="predicted"/>
<dbReference type="InterPro" id="IPR036773">
    <property type="entry name" value="TB_dom_sf"/>
</dbReference>
<dbReference type="FunFam" id="2.10.25.10:FF:000024">
    <property type="entry name" value="Putative latent-transforming growth factor beta-binding protein 2"/>
    <property type="match status" value="1"/>
</dbReference>
<dbReference type="InterPro" id="IPR009030">
    <property type="entry name" value="Growth_fac_rcpt_cys_sf"/>
</dbReference>
<feature type="region of interest" description="Disordered" evidence="10">
    <location>
        <begin position="531"/>
        <end position="555"/>
    </location>
</feature>
<feature type="domain" description="EGF-like" evidence="11">
    <location>
        <begin position="598"/>
        <end position="637"/>
    </location>
</feature>
<feature type="domain" description="EGF-like" evidence="11">
    <location>
        <begin position="765"/>
        <end position="803"/>
    </location>
</feature>
<dbReference type="Gene3D" id="2.10.25.10">
    <property type="entry name" value="Laminin"/>
    <property type="match status" value="9"/>
</dbReference>
<dbReference type="PROSITE" id="PS50026">
    <property type="entry name" value="EGF_3"/>
    <property type="match status" value="7"/>
</dbReference>
<evidence type="ECO:0000256" key="8">
    <source>
        <dbReference type="ARBA" id="ARBA00023180"/>
    </source>
</evidence>
<comment type="caution">
    <text evidence="13">The sequence shown here is derived from an EMBL/GenBank/DDBJ whole genome shotgun (WGS) entry which is preliminary data.</text>
</comment>
<dbReference type="InterPro" id="IPR018097">
    <property type="entry name" value="EGF_Ca-bd_CS"/>
</dbReference>
<feature type="domain" description="TB" evidence="12">
    <location>
        <begin position="901"/>
        <end position="945"/>
    </location>
</feature>
<feature type="domain" description="TB" evidence="12">
    <location>
        <begin position="188"/>
        <end position="240"/>
    </location>
</feature>
<comment type="subcellular location">
    <subcellularLocation>
        <location evidence="1">Secreted</location>
        <location evidence="1">Extracellular space</location>
        <location evidence="1">Extracellular matrix</location>
    </subcellularLocation>
</comment>
<feature type="region of interest" description="Disordered" evidence="10">
    <location>
        <begin position="264"/>
        <end position="312"/>
    </location>
</feature>
<keyword evidence="2" id="KW-0964">Secreted</keyword>
<evidence type="ECO:0000313" key="14">
    <source>
        <dbReference type="Proteomes" id="UP000525714"/>
    </source>
</evidence>
<dbReference type="CDD" id="cd00054">
    <property type="entry name" value="EGF_CA"/>
    <property type="match status" value="7"/>
</dbReference>
<keyword evidence="7" id="KW-1015">Disulfide bond</keyword>
<dbReference type="InterPro" id="IPR052235">
    <property type="entry name" value="Nephronectin_domain"/>
</dbReference>
<dbReference type="FunFam" id="2.10.25.10:FF:000005">
    <property type="entry name" value="Fibrillin 2"/>
    <property type="match status" value="1"/>
</dbReference>
<accession>A0A7K5KN29</accession>
<comment type="caution">
    <text evidence="9">Lacks conserved residue(s) required for the propagation of feature annotation.</text>
</comment>
<keyword evidence="14" id="KW-1185">Reference proteome</keyword>
<dbReference type="EMBL" id="VYZC01001741">
    <property type="protein sequence ID" value="NWT07251.1"/>
    <property type="molecule type" value="Genomic_DNA"/>
</dbReference>
<feature type="region of interest" description="Disordered" evidence="10">
    <location>
        <begin position="1"/>
        <end position="65"/>
    </location>
</feature>
<evidence type="ECO:0000256" key="6">
    <source>
        <dbReference type="ARBA" id="ARBA00022737"/>
    </source>
</evidence>
<evidence type="ECO:0000259" key="11">
    <source>
        <dbReference type="PROSITE" id="PS50026"/>
    </source>
</evidence>
<dbReference type="PROSITE" id="PS01187">
    <property type="entry name" value="EGF_CA"/>
    <property type="match status" value="3"/>
</dbReference>
<dbReference type="SMART" id="SM00181">
    <property type="entry name" value="EGF"/>
    <property type="match status" value="9"/>
</dbReference>
<evidence type="ECO:0000256" key="3">
    <source>
        <dbReference type="ARBA" id="ARBA00022530"/>
    </source>
</evidence>
<dbReference type="InterPro" id="IPR000152">
    <property type="entry name" value="EGF-type_Asp/Asn_hydroxyl_site"/>
</dbReference>
<dbReference type="PANTHER" id="PTHR24050">
    <property type="entry name" value="PA14 DOMAIN-CONTAINING PROTEIN"/>
    <property type="match status" value="1"/>
</dbReference>
<dbReference type="SMART" id="SM00179">
    <property type="entry name" value="EGF_CA"/>
    <property type="match status" value="9"/>
</dbReference>
<dbReference type="Pfam" id="PF00683">
    <property type="entry name" value="TB"/>
    <property type="match status" value="4"/>
</dbReference>
<feature type="compositionally biased region" description="Pro residues" evidence="10">
    <location>
        <begin position="537"/>
        <end position="550"/>
    </location>
</feature>
<dbReference type="FunFam" id="2.10.25.10:FF:000068">
    <property type="entry name" value="Latent transforming growth factor beta binding protein 3"/>
    <property type="match status" value="1"/>
</dbReference>
<feature type="non-terminal residue" evidence="13">
    <location>
        <position position="1"/>
    </location>
</feature>
<dbReference type="SUPFAM" id="SSF57184">
    <property type="entry name" value="Growth factor receptor domain"/>
    <property type="match status" value="2"/>
</dbReference>
<keyword evidence="6" id="KW-0677">Repeat</keyword>
<evidence type="ECO:0000313" key="13">
    <source>
        <dbReference type="EMBL" id="NWT07251.1"/>
    </source>
</evidence>
<feature type="domain" description="EGF-like" evidence="11">
    <location>
        <begin position="140"/>
        <end position="180"/>
    </location>
</feature>
<dbReference type="Gene3D" id="3.90.290.10">
    <property type="entry name" value="TGF-beta binding (TB) domain"/>
    <property type="match status" value="4"/>
</dbReference>
<keyword evidence="4 9" id="KW-0245">EGF-like domain</keyword>
<sequence>QVPPPLVNVRVHHPPEASVQVHRIEPRPPEGAPRGSGGLLAHPAQPPAGSKPPAPPRPHTHKPLGRCFQETLPKHSCGSNPLPGLTKLEDCCGSIGSAWGQSKCHKCPHLQGECVLPMSDVLYLCQVCPAWLRCVLLVTDINECALPGVCQPGECRNTQGSFRCSCSAGHVLGPSRSQCLPEPGEERGLCFRLVLGAQQCQHPLPTRLTRRTCCCSVGKAWGGRCQRCPPDGTAAFKAICPAGKGYHVLTSHQTLTIQGESDFTLHIQPDGTPERPPRPPQPVPSPAPPDTPSPSGRAPPAPPVSPLTHKGTGPLWGPCGARVLVPLSHGMSPALVARPTPAPLWQLPPEQLTRSAAEIAPTQVTETDECKLNRNICGPGECVMGPGGYSCLCFPGYRWHPQRRYCTGTGGTGGWGGSHTQGHALTHCGDTGRLGTGPVNLRVPTDIDECAKGDVCGDGGTCANVPGHYKCECHPGYRRKGSRPPLCEDINECLDVGTCPEAKCENQPGGFVCTPCPPGFRGLNGACLGQHPLGTPQDPPKPPGPLPGTPRNPGRADVNECEAGGLCPGGGCVNTPGSYKCQCPPGLQPARDPPRCEDIDECEFPAACVGGDCVNTAGSYRCLCPPGYALLHGRRCQDIDECALDPGLCPPPGTCTNLEGSFSCRCPPGYTPGPDGRQCLPREPPAPRKECYLSLELPVFCDAVLGTNVTRGECCCSVGAGWGDLCEVYPCPLPSSAEFVELCPDGRGFIQDDNGLDYGVPAHRDIDECGLFGDEICKGGKCVNTQPGYECYCKAGFDYDSALRQCLDVDECLDESNCVDGSCENTRGSFRCTCGPGARYHPGLRRCLPHPEHGTSDCRDPWEGAGGPTGRCLGVPDLCLPPPIPSERPPGPERPPLERRDVCWQRRGDEGVCGAPLGGGPLTLDECCCRGGAGWGPHCRPCPSR</sequence>
<dbReference type="GO" id="GO:0005509">
    <property type="term" value="F:calcium ion binding"/>
    <property type="evidence" value="ECO:0007669"/>
    <property type="project" value="InterPro"/>
</dbReference>
<keyword evidence="5" id="KW-0732">Signal</keyword>
<evidence type="ECO:0000256" key="2">
    <source>
        <dbReference type="ARBA" id="ARBA00022525"/>
    </source>
</evidence>
<evidence type="ECO:0000256" key="10">
    <source>
        <dbReference type="SAM" id="MobiDB-lite"/>
    </source>
</evidence>
<name>A0A7K5KN29_9TYRA</name>
<dbReference type="SUPFAM" id="SSF57196">
    <property type="entry name" value="EGF/Laminin"/>
    <property type="match status" value="3"/>
</dbReference>
<reference evidence="13 14" key="1">
    <citation type="submission" date="2019-09" db="EMBL/GenBank/DDBJ databases">
        <title>Bird 10,000 Genomes (B10K) Project - Family phase.</title>
        <authorList>
            <person name="Zhang G."/>
        </authorList>
    </citation>
    <scope>NUCLEOTIDE SEQUENCE [LARGE SCALE GENOMIC DNA]</scope>
    <source>
        <strain evidence="13">B10K-DU-003-16</strain>
        <tissue evidence="13">Mixed tissue sample</tissue>
    </source>
</reference>
<dbReference type="InterPro" id="IPR049883">
    <property type="entry name" value="NOTCH1_EGF-like"/>
</dbReference>
<feature type="domain" description="TB" evidence="12">
    <location>
        <begin position="65"/>
        <end position="108"/>
    </location>
</feature>
<dbReference type="SUPFAM" id="SSF57581">
    <property type="entry name" value="TB module/8-cys domain"/>
    <property type="match status" value="4"/>
</dbReference>
<evidence type="ECO:0000256" key="9">
    <source>
        <dbReference type="PROSITE-ProRule" id="PRU00076"/>
    </source>
</evidence>
<feature type="domain" description="EGF-like" evidence="11">
    <location>
        <begin position="366"/>
        <end position="407"/>
    </location>
</feature>
<evidence type="ECO:0000256" key="1">
    <source>
        <dbReference type="ARBA" id="ARBA00004498"/>
    </source>
</evidence>
<dbReference type="Proteomes" id="UP000525714">
    <property type="component" value="Unassembled WGS sequence"/>
</dbReference>
<evidence type="ECO:0000256" key="4">
    <source>
        <dbReference type="ARBA" id="ARBA00022536"/>
    </source>
</evidence>
<dbReference type="InterPro" id="IPR017878">
    <property type="entry name" value="TB_dom"/>
</dbReference>
<feature type="compositionally biased region" description="Pro residues" evidence="10">
    <location>
        <begin position="278"/>
        <end position="305"/>
    </location>
</feature>
<dbReference type="PROSITE" id="PS00010">
    <property type="entry name" value="ASX_HYDROXYL"/>
    <property type="match status" value="7"/>
</dbReference>
<feature type="domain" description="TB" evidence="12">
    <location>
        <begin position="689"/>
        <end position="743"/>
    </location>
</feature>
<dbReference type="PROSITE" id="PS01186">
    <property type="entry name" value="EGF_2"/>
    <property type="match status" value="3"/>
</dbReference>
<keyword evidence="8" id="KW-0325">Glycoprotein</keyword>
<feature type="compositionally biased region" description="Pro residues" evidence="10">
    <location>
        <begin position="44"/>
        <end position="57"/>
    </location>
</feature>
<keyword evidence="3" id="KW-0272">Extracellular matrix</keyword>
<dbReference type="AlphaFoldDB" id="A0A7K5KN29"/>
<dbReference type="PROSITE" id="PS51364">
    <property type="entry name" value="TB"/>
    <property type="match status" value="4"/>
</dbReference>
<evidence type="ECO:0000256" key="7">
    <source>
        <dbReference type="ARBA" id="ARBA00023157"/>
    </source>
</evidence>
<dbReference type="InterPro" id="IPR001881">
    <property type="entry name" value="EGF-like_Ca-bd_dom"/>
</dbReference>
<evidence type="ECO:0000256" key="5">
    <source>
        <dbReference type="ARBA" id="ARBA00022729"/>
    </source>
</evidence>
<gene>
    <name evidence="13" type="primary">Ltbp3</name>
    <name evidence="13" type="ORF">MIOMAC_R14948</name>
</gene>
<feature type="domain" description="EGF-like" evidence="11">
    <location>
        <begin position="638"/>
        <end position="680"/>
    </location>
</feature>
<dbReference type="PANTHER" id="PTHR24050:SF27">
    <property type="entry name" value="FIBRILLIN-1"/>
    <property type="match status" value="1"/>
</dbReference>
<feature type="domain" description="EGF-like" evidence="11">
    <location>
        <begin position="557"/>
        <end position="597"/>
    </location>
</feature>
<organism evidence="13 14">
    <name type="scientific">Mionectes macconnelli</name>
    <name type="common">McConnell's flycatcher</name>
    <dbReference type="NCBI Taxonomy" id="254557"/>
    <lineage>
        <taxon>Eukaryota</taxon>
        <taxon>Metazoa</taxon>
        <taxon>Chordata</taxon>
        <taxon>Craniata</taxon>
        <taxon>Vertebrata</taxon>
        <taxon>Euteleostomi</taxon>
        <taxon>Archelosauria</taxon>
        <taxon>Archosauria</taxon>
        <taxon>Dinosauria</taxon>
        <taxon>Saurischia</taxon>
        <taxon>Theropoda</taxon>
        <taxon>Coelurosauria</taxon>
        <taxon>Aves</taxon>
        <taxon>Neognathae</taxon>
        <taxon>Neoaves</taxon>
        <taxon>Telluraves</taxon>
        <taxon>Australaves</taxon>
        <taxon>Passeriformes</taxon>
        <taxon>Tyrannidae</taxon>
        <taxon>Mionectes</taxon>
    </lineage>
</organism>
<feature type="domain" description="EGF-like" evidence="11">
    <location>
        <begin position="446"/>
        <end position="488"/>
    </location>
</feature>
<protein>
    <submittedName>
        <fullName evidence="13">LTBP3 protein</fullName>
    </submittedName>
</protein>
<dbReference type="Pfam" id="PF07645">
    <property type="entry name" value="EGF_CA"/>
    <property type="match status" value="9"/>
</dbReference>